<sequence length="49" mass="5477">MEDSVVTQAERIAGDFLLEQVKASYQIIGKGIVNQVCVVETESRCPHER</sequence>
<dbReference type="EMBL" id="FONN01000021">
    <property type="protein sequence ID" value="SFF26180.1"/>
    <property type="molecule type" value="Genomic_DNA"/>
</dbReference>
<dbReference type="Proteomes" id="UP000183410">
    <property type="component" value="Unassembled WGS sequence"/>
</dbReference>
<name>A0A1I2HA27_9BACL</name>
<dbReference type="AlphaFoldDB" id="A0A1I2HA27"/>
<accession>A0A1I2HA27</accession>
<evidence type="ECO:0000313" key="2">
    <source>
        <dbReference type="Proteomes" id="UP000183410"/>
    </source>
</evidence>
<gene>
    <name evidence="1" type="ORF">SAMN04487969_12121</name>
</gene>
<reference evidence="2" key="1">
    <citation type="submission" date="2016-10" db="EMBL/GenBank/DDBJ databases">
        <authorList>
            <person name="Varghese N."/>
            <person name="Submissions S."/>
        </authorList>
    </citation>
    <scope>NUCLEOTIDE SEQUENCE [LARGE SCALE GENOMIC DNA]</scope>
    <source>
        <strain evidence="2">CGMCC 1.10223</strain>
    </source>
</reference>
<evidence type="ECO:0000313" key="1">
    <source>
        <dbReference type="EMBL" id="SFF26180.1"/>
    </source>
</evidence>
<organism evidence="1 2">
    <name type="scientific">Paenibacillus algorifonticola</name>
    <dbReference type="NCBI Taxonomy" id="684063"/>
    <lineage>
        <taxon>Bacteria</taxon>
        <taxon>Bacillati</taxon>
        <taxon>Bacillota</taxon>
        <taxon>Bacilli</taxon>
        <taxon>Bacillales</taxon>
        <taxon>Paenibacillaceae</taxon>
        <taxon>Paenibacillus</taxon>
    </lineage>
</organism>
<proteinExistence type="predicted"/>
<protein>
    <submittedName>
        <fullName evidence="1">Uncharacterized protein</fullName>
    </submittedName>
</protein>
<keyword evidence="2" id="KW-1185">Reference proteome</keyword>